<accession>A0A2G0N055</accession>
<evidence type="ECO:0000313" key="1">
    <source>
        <dbReference type="EMBL" id="PHM28129.1"/>
    </source>
</evidence>
<reference evidence="1 2" key="1">
    <citation type="journal article" date="2017" name="Nat. Microbiol.">
        <title>Natural product diversity associated with the nematode symbionts Photorhabdus and Xenorhabdus.</title>
        <authorList>
            <person name="Tobias N.J."/>
            <person name="Wolff H."/>
            <person name="Djahanschiri B."/>
            <person name="Grundmann F."/>
            <person name="Kronenwerth M."/>
            <person name="Shi Y.M."/>
            <person name="Simonyi S."/>
            <person name="Grun P."/>
            <person name="Shapiro-Ilan D."/>
            <person name="Pidot S.J."/>
            <person name="Stinear T.P."/>
            <person name="Ebersberger I."/>
            <person name="Bode H.B."/>
        </authorList>
    </citation>
    <scope>NUCLEOTIDE SEQUENCE [LARGE SCALE GENOMIC DNA]</scope>
    <source>
        <strain evidence="1 2">DSM 16336</strain>
    </source>
</reference>
<protein>
    <submittedName>
        <fullName evidence="1">Uncharacterized protein</fullName>
    </submittedName>
</protein>
<gene>
    <name evidence="1" type="ORF">Xinn_03881</name>
</gene>
<comment type="caution">
    <text evidence="1">The sequence shown here is derived from an EMBL/GenBank/DDBJ whole genome shotgun (WGS) entry which is preliminary data.</text>
</comment>
<dbReference type="Proteomes" id="UP000224871">
    <property type="component" value="Unassembled WGS sequence"/>
</dbReference>
<dbReference type="EMBL" id="NIBU01000100">
    <property type="protein sequence ID" value="PHM28129.1"/>
    <property type="molecule type" value="Genomic_DNA"/>
</dbReference>
<organism evidence="1 2">
    <name type="scientific">Xenorhabdus innexi</name>
    <dbReference type="NCBI Taxonomy" id="290109"/>
    <lineage>
        <taxon>Bacteria</taxon>
        <taxon>Pseudomonadati</taxon>
        <taxon>Pseudomonadota</taxon>
        <taxon>Gammaproteobacteria</taxon>
        <taxon>Enterobacterales</taxon>
        <taxon>Morganellaceae</taxon>
        <taxon>Xenorhabdus</taxon>
    </lineage>
</organism>
<sequence length="218" mass="23463">MADTVQPVVAVFADFRRYIPVPQIGGAHAGLVTAFLRAPPEGIVAIIPLLAPRGQNTGQLVLAVPAELRELGTMTFLPQLHGGHSPCIIVFKQMLTRLPQPVAFLVESFVVNLVATVETAGGIAAGIVLIMLPQLVAVTDRRDLTVAVDDIAQPLPFIIGRHQIQCCIVTVFPIQPRQGRLGNIRHFMSSKKLGVAAGSLRRQLPHQGMCLTQDKPLV</sequence>
<name>A0A2G0N055_9GAMM</name>
<evidence type="ECO:0000313" key="2">
    <source>
        <dbReference type="Proteomes" id="UP000224871"/>
    </source>
</evidence>
<proteinExistence type="predicted"/>
<keyword evidence="2" id="KW-1185">Reference proteome</keyword>